<protein>
    <submittedName>
        <fullName evidence="1">Inner membrane, 60 kDa domain protein</fullName>
    </submittedName>
</protein>
<name>A0A0F3PZ99_ANAPH</name>
<evidence type="ECO:0000313" key="1">
    <source>
        <dbReference type="EMBL" id="KJV85327.1"/>
    </source>
</evidence>
<organism evidence="1 2">
    <name type="scientific">Anaplasma phagocytophilum str. ApWI1</name>
    <dbReference type="NCBI Taxonomy" id="1359155"/>
    <lineage>
        <taxon>Bacteria</taxon>
        <taxon>Pseudomonadati</taxon>
        <taxon>Pseudomonadota</taxon>
        <taxon>Alphaproteobacteria</taxon>
        <taxon>Rickettsiales</taxon>
        <taxon>Anaplasmataceae</taxon>
        <taxon>Anaplasma</taxon>
        <taxon>phagocytophilum group</taxon>
    </lineage>
</organism>
<evidence type="ECO:0000313" key="2">
    <source>
        <dbReference type="Proteomes" id="UP000033622"/>
    </source>
</evidence>
<reference evidence="1 2" key="1">
    <citation type="submission" date="2015-01" db="EMBL/GenBank/DDBJ databases">
        <title>Genome Sequencing of Rickettsiales.</title>
        <authorList>
            <person name="Daugherty S.C."/>
            <person name="Su Q."/>
            <person name="Abolude K."/>
            <person name="Beier-Sexton M."/>
            <person name="Carlyon J.A."/>
            <person name="Carter R."/>
            <person name="Day N.P."/>
            <person name="Dumler S.J."/>
            <person name="Dyachenko V."/>
            <person name="Godinez A."/>
            <person name="Kurtti T.J."/>
            <person name="Lichay M."/>
            <person name="Mullins K.E."/>
            <person name="Ott S."/>
            <person name="Pappas-Brown V."/>
            <person name="Paris D.H."/>
            <person name="Patel P."/>
            <person name="Richards A.L."/>
            <person name="Sadzewicz L."/>
            <person name="Sears K."/>
            <person name="Seidman D."/>
            <person name="Sengamalay N."/>
            <person name="Stenos J."/>
            <person name="Tallon L.J."/>
            <person name="Vincent G."/>
            <person name="Fraser C.M."/>
            <person name="Munderloh U."/>
            <person name="Dunning-Hotopp J.C."/>
        </authorList>
    </citation>
    <scope>NUCLEOTIDE SEQUENCE [LARGE SCALE GENOMIC DNA]</scope>
    <source>
        <strain evidence="1 2">ApWI1</strain>
    </source>
</reference>
<gene>
    <name evidence="1" type="primary">oxaA</name>
    <name evidence="1" type="ORF">APHWI1_0008</name>
</gene>
<dbReference type="EMBL" id="LAOF01000001">
    <property type="protein sequence ID" value="KJV85327.1"/>
    <property type="molecule type" value="Genomic_DNA"/>
</dbReference>
<dbReference type="PATRIC" id="fig|1359155.3.peg.12"/>
<comment type="caution">
    <text evidence="1">The sequence shown here is derived from an EMBL/GenBank/DDBJ whole genome shotgun (WGS) entry which is preliminary data.</text>
</comment>
<accession>A0A0F3PZ99</accession>
<dbReference type="Proteomes" id="UP000033622">
    <property type="component" value="Unassembled WGS sequence"/>
</dbReference>
<sequence length="42" mass="4847">MLFVTIEMRHAPLFGWIRDLSSQDTANFLNLFGLIPLEPRSV</sequence>
<proteinExistence type="predicted"/>
<dbReference type="AlphaFoldDB" id="A0A0F3PZ99"/>